<dbReference type="OrthoDB" id="3357985at2759"/>
<dbReference type="SMART" id="SM00225">
    <property type="entry name" value="BTB"/>
    <property type="match status" value="1"/>
</dbReference>
<accession>A0A2H3JJV0</accession>
<dbReference type="Pfam" id="PF00651">
    <property type="entry name" value="BTB"/>
    <property type="match status" value="1"/>
</dbReference>
<dbReference type="PROSITE" id="PS50097">
    <property type="entry name" value="BTB"/>
    <property type="match status" value="1"/>
</dbReference>
<protein>
    <recommendedName>
        <fullName evidence="2">BTB domain-containing protein</fullName>
    </recommendedName>
</protein>
<dbReference type="STRING" id="742152.A0A2H3JJV0"/>
<dbReference type="AlphaFoldDB" id="A0A2H3JJV0"/>
<dbReference type="Gene3D" id="3.30.710.10">
    <property type="entry name" value="Potassium Channel Kv1.1, Chain A"/>
    <property type="match status" value="1"/>
</dbReference>
<dbReference type="InterPro" id="IPR011333">
    <property type="entry name" value="SKP1/BTB/POZ_sf"/>
</dbReference>
<feature type="region of interest" description="Disordered" evidence="1">
    <location>
        <begin position="1"/>
        <end position="21"/>
    </location>
</feature>
<evidence type="ECO:0000256" key="1">
    <source>
        <dbReference type="SAM" id="MobiDB-lite"/>
    </source>
</evidence>
<evidence type="ECO:0000313" key="3">
    <source>
        <dbReference type="EMBL" id="PCH36287.1"/>
    </source>
</evidence>
<reference evidence="3 4" key="1">
    <citation type="journal article" date="2012" name="Science">
        <title>The Paleozoic origin of enzymatic lignin decomposition reconstructed from 31 fungal genomes.</title>
        <authorList>
            <person name="Floudas D."/>
            <person name="Binder M."/>
            <person name="Riley R."/>
            <person name="Barry K."/>
            <person name="Blanchette R.A."/>
            <person name="Henrissat B."/>
            <person name="Martinez A.T."/>
            <person name="Otillar R."/>
            <person name="Spatafora J.W."/>
            <person name="Yadav J.S."/>
            <person name="Aerts A."/>
            <person name="Benoit I."/>
            <person name="Boyd A."/>
            <person name="Carlson A."/>
            <person name="Copeland A."/>
            <person name="Coutinho P.M."/>
            <person name="de Vries R.P."/>
            <person name="Ferreira P."/>
            <person name="Findley K."/>
            <person name="Foster B."/>
            <person name="Gaskell J."/>
            <person name="Glotzer D."/>
            <person name="Gorecki P."/>
            <person name="Heitman J."/>
            <person name="Hesse C."/>
            <person name="Hori C."/>
            <person name="Igarashi K."/>
            <person name="Jurgens J.A."/>
            <person name="Kallen N."/>
            <person name="Kersten P."/>
            <person name="Kohler A."/>
            <person name="Kuees U."/>
            <person name="Kumar T.K.A."/>
            <person name="Kuo A."/>
            <person name="LaButti K."/>
            <person name="Larrondo L.F."/>
            <person name="Lindquist E."/>
            <person name="Ling A."/>
            <person name="Lombard V."/>
            <person name="Lucas S."/>
            <person name="Lundell T."/>
            <person name="Martin R."/>
            <person name="McLaughlin D.J."/>
            <person name="Morgenstern I."/>
            <person name="Morin E."/>
            <person name="Murat C."/>
            <person name="Nagy L.G."/>
            <person name="Nolan M."/>
            <person name="Ohm R.A."/>
            <person name="Patyshakuliyeva A."/>
            <person name="Rokas A."/>
            <person name="Ruiz-Duenas F.J."/>
            <person name="Sabat G."/>
            <person name="Salamov A."/>
            <person name="Samejima M."/>
            <person name="Schmutz J."/>
            <person name="Slot J.C."/>
            <person name="St John F."/>
            <person name="Stenlid J."/>
            <person name="Sun H."/>
            <person name="Sun S."/>
            <person name="Syed K."/>
            <person name="Tsang A."/>
            <person name="Wiebenga A."/>
            <person name="Young D."/>
            <person name="Pisabarro A."/>
            <person name="Eastwood D.C."/>
            <person name="Martin F."/>
            <person name="Cullen D."/>
            <person name="Grigoriev I.V."/>
            <person name="Hibbett D.S."/>
        </authorList>
    </citation>
    <scope>NUCLEOTIDE SEQUENCE [LARGE SCALE GENOMIC DNA]</scope>
    <source>
        <strain evidence="3 4">MD-104</strain>
    </source>
</reference>
<dbReference type="Proteomes" id="UP000218811">
    <property type="component" value="Unassembled WGS sequence"/>
</dbReference>
<dbReference type="EMBL" id="KB467876">
    <property type="protein sequence ID" value="PCH36287.1"/>
    <property type="molecule type" value="Genomic_DNA"/>
</dbReference>
<sequence>MATSPSCAAGPDGTPQITNASAPFNKSTADVVLRSSDSVDFRVHKTILAEASPVFESMFGLPQPSSGEAKSSCLDELKDDLPVIEVEESSLTLDTVLRFCYPLPQPTIGDVDLLQSLLRAVLKYDMDGILEAVRPQMRQLAEKHALQLYSIALRLGLEEEARYAAKCSLSLDIRNDQYVAELEDITGGDYFRLLDYHKKCSVAAGRVSYIFDWIKSTHWVWFTGHPSPGRNDQCSLLTISVLASLRSVAVWWQEHMSSLGRVTDFRPCGSAVLQAGTNSTVIQALKCPVCRLKALPDLIGFTELYAAEVDRVTSEVQLEIKAEPCKSQDN</sequence>
<name>A0A2H3JJV0_WOLCO</name>
<dbReference type="CDD" id="cd18186">
    <property type="entry name" value="BTB_POZ_ZBTB_KLHL-like"/>
    <property type="match status" value="1"/>
</dbReference>
<dbReference type="SUPFAM" id="SSF54695">
    <property type="entry name" value="POZ domain"/>
    <property type="match status" value="1"/>
</dbReference>
<proteinExistence type="predicted"/>
<evidence type="ECO:0000259" key="2">
    <source>
        <dbReference type="PROSITE" id="PS50097"/>
    </source>
</evidence>
<feature type="domain" description="BTB" evidence="2">
    <location>
        <begin position="29"/>
        <end position="101"/>
    </location>
</feature>
<organism evidence="3 4">
    <name type="scientific">Wolfiporia cocos (strain MD-104)</name>
    <name type="common">Brown rot fungus</name>
    <dbReference type="NCBI Taxonomy" id="742152"/>
    <lineage>
        <taxon>Eukaryota</taxon>
        <taxon>Fungi</taxon>
        <taxon>Dikarya</taxon>
        <taxon>Basidiomycota</taxon>
        <taxon>Agaricomycotina</taxon>
        <taxon>Agaricomycetes</taxon>
        <taxon>Polyporales</taxon>
        <taxon>Phaeolaceae</taxon>
        <taxon>Wolfiporia</taxon>
    </lineage>
</organism>
<evidence type="ECO:0000313" key="4">
    <source>
        <dbReference type="Proteomes" id="UP000218811"/>
    </source>
</evidence>
<gene>
    <name evidence="3" type="ORF">WOLCODRAFT_140317</name>
</gene>
<dbReference type="OMA" id="ECIRAAT"/>
<dbReference type="InterPro" id="IPR000210">
    <property type="entry name" value="BTB/POZ_dom"/>
</dbReference>
<keyword evidence="4" id="KW-1185">Reference proteome</keyword>